<evidence type="ECO:0000256" key="1">
    <source>
        <dbReference type="ARBA" id="ARBA00022737"/>
    </source>
</evidence>
<proteinExistence type="predicted"/>
<feature type="region of interest" description="Disordered" evidence="2">
    <location>
        <begin position="222"/>
        <end position="260"/>
    </location>
</feature>
<dbReference type="Gene3D" id="3.40.50.300">
    <property type="entry name" value="P-loop containing nucleotide triphosphate hydrolases"/>
    <property type="match status" value="1"/>
</dbReference>
<feature type="compositionally biased region" description="Basic and acidic residues" evidence="2">
    <location>
        <begin position="222"/>
        <end position="259"/>
    </location>
</feature>
<sequence length="836" mass="95413">MKRQFRISQSLHDATSSAQSSSTSLPKSRPSRRGDHLDAIISNAQGLLEASDGLLSAASVQGLSQALTVAKVLLDRIAETRANSQDKEDVIESISALVEMLGTNIKDTSSSWTALGSDERRKTPNNSPEAAMLESRILELVGVLELLLDLTGTLKHSNVLSAFWHAKVGADNIKRIRQKLNEATERFKIQGGITIQQLLLKNLEQARDTTVILERLEAEQRNYHERTEQDRRRQEQDRKRLEGERKEREQHERFERENLQRNAQNESAFTALEQLRPVNASYKSYLTEEKANLQPGTRKQILRDLVEWAENGSVRQRVYVLYGTAGMGKSSVAHALCRHLAYTILGASFFFVRGSKECSDAYTVFPTLAYQIACARDEPFLLIAEAAKSHLRSGLAQTMDHQVEELVTGPLARLSSLQTPMLLVVDGVDECLHSPKHAVQSMLRFLCQVARKIPYLRILISTRPETYIMDALHSFEHQDAIKYRDLQKEPEIDSDIRLFIDAQFRKCAALGRFPLLELRPDAVDGLMRLADGLFIYASTVVRFLIHDRHYAVAVYDKLLSSQGSMGSAQLYQKLDLLYIAIMDNAFGEFREDPERMNQVHRVLVWLVLDNYSSRWWSAEDLQYVGIPTHVTMDFIERLRSVLVVHEQIEPSTKMKPYHASFPQFLTDKTRTRDQIFLVEAPEGHALVASSLMNFLARGYSNTALTTVGEDQSLQWMWEYANKHWTSRLHQACYTEELGDSLRAFTESHLNDWLADKSPYMRDPFGPVLALEEITRVRDWCQTNGTKELAMLLLTTINRRRRELAVIVTTSPESLPAWDKKQIQSWITTTKERRPIR</sequence>
<evidence type="ECO:0000256" key="2">
    <source>
        <dbReference type="SAM" id="MobiDB-lite"/>
    </source>
</evidence>
<feature type="compositionally biased region" description="Polar residues" evidence="2">
    <location>
        <begin position="1"/>
        <end position="13"/>
    </location>
</feature>
<keyword evidence="5" id="KW-1185">Reference proteome</keyword>
<dbReference type="HOGENOM" id="CLU_000288_6_14_1"/>
<dbReference type="Proteomes" id="UP000016930">
    <property type="component" value="Unassembled WGS sequence"/>
</dbReference>
<keyword evidence="1" id="KW-0677">Repeat</keyword>
<dbReference type="PANTHER" id="PTHR10039:SF17">
    <property type="entry name" value="FUNGAL STAND N-TERMINAL GOODBYE DOMAIN-CONTAINING PROTEIN-RELATED"/>
    <property type="match status" value="1"/>
</dbReference>
<dbReference type="OrthoDB" id="4760524at2759"/>
<evidence type="ECO:0000259" key="3">
    <source>
        <dbReference type="Pfam" id="PF24883"/>
    </source>
</evidence>
<dbReference type="SUPFAM" id="SSF52540">
    <property type="entry name" value="P-loop containing nucleoside triphosphate hydrolases"/>
    <property type="match status" value="1"/>
</dbReference>
<dbReference type="AlphaFoldDB" id="M2REM9"/>
<organism evidence="4 5">
    <name type="scientific">Ceriporiopsis subvermispora (strain B)</name>
    <name type="common">White-rot fungus</name>
    <name type="synonym">Gelatoporia subvermispora</name>
    <dbReference type="NCBI Taxonomy" id="914234"/>
    <lineage>
        <taxon>Eukaryota</taxon>
        <taxon>Fungi</taxon>
        <taxon>Dikarya</taxon>
        <taxon>Basidiomycota</taxon>
        <taxon>Agaricomycotina</taxon>
        <taxon>Agaricomycetes</taxon>
        <taxon>Polyporales</taxon>
        <taxon>Gelatoporiaceae</taxon>
        <taxon>Gelatoporia</taxon>
    </lineage>
</organism>
<dbReference type="Pfam" id="PF24883">
    <property type="entry name" value="NPHP3_N"/>
    <property type="match status" value="1"/>
</dbReference>
<evidence type="ECO:0000313" key="4">
    <source>
        <dbReference type="EMBL" id="EMD36902.1"/>
    </source>
</evidence>
<name>M2REM9_CERS8</name>
<dbReference type="InterPro" id="IPR056884">
    <property type="entry name" value="NPHP3-like_N"/>
</dbReference>
<evidence type="ECO:0000313" key="5">
    <source>
        <dbReference type="Proteomes" id="UP000016930"/>
    </source>
</evidence>
<accession>M2REM9</accession>
<dbReference type="InterPro" id="IPR027417">
    <property type="entry name" value="P-loop_NTPase"/>
</dbReference>
<gene>
    <name evidence="4" type="ORF">CERSUDRAFT_114814</name>
</gene>
<dbReference type="PANTHER" id="PTHR10039">
    <property type="entry name" value="AMELOGENIN"/>
    <property type="match status" value="1"/>
</dbReference>
<protein>
    <recommendedName>
        <fullName evidence="3">Nephrocystin 3-like N-terminal domain-containing protein</fullName>
    </recommendedName>
</protein>
<dbReference type="EMBL" id="KB445797">
    <property type="protein sequence ID" value="EMD36902.1"/>
    <property type="molecule type" value="Genomic_DNA"/>
</dbReference>
<reference evidence="4 5" key="1">
    <citation type="journal article" date="2012" name="Proc. Natl. Acad. Sci. U.S.A.">
        <title>Comparative genomics of Ceriporiopsis subvermispora and Phanerochaete chrysosporium provide insight into selective ligninolysis.</title>
        <authorList>
            <person name="Fernandez-Fueyo E."/>
            <person name="Ruiz-Duenas F.J."/>
            <person name="Ferreira P."/>
            <person name="Floudas D."/>
            <person name="Hibbett D.S."/>
            <person name="Canessa P."/>
            <person name="Larrondo L.F."/>
            <person name="James T.Y."/>
            <person name="Seelenfreund D."/>
            <person name="Lobos S."/>
            <person name="Polanco R."/>
            <person name="Tello M."/>
            <person name="Honda Y."/>
            <person name="Watanabe T."/>
            <person name="Watanabe T."/>
            <person name="Ryu J.S."/>
            <person name="Kubicek C.P."/>
            <person name="Schmoll M."/>
            <person name="Gaskell J."/>
            <person name="Hammel K.E."/>
            <person name="St John F.J."/>
            <person name="Vanden Wymelenberg A."/>
            <person name="Sabat G."/>
            <person name="Splinter BonDurant S."/>
            <person name="Syed K."/>
            <person name="Yadav J.S."/>
            <person name="Doddapaneni H."/>
            <person name="Subramanian V."/>
            <person name="Lavin J.L."/>
            <person name="Oguiza J.A."/>
            <person name="Perez G."/>
            <person name="Pisabarro A.G."/>
            <person name="Ramirez L."/>
            <person name="Santoyo F."/>
            <person name="Master E."/>
            <person name="Coutinho P.M."/>
            <person name="Henrissat B."/>
            <person name="Lombard V."/>
            <person name="Magnuson J.K."/>
            <person name="Kuees U."/>
            <person name="Hori C."/>
            <person name="Igarashi K."/>
            <person name="Samejima M."/>
            <person name="Held B.W."/>
            <person name="Barry K.W."/>
            <person name="LaButti K.M."/>
            <person name="Lapidus A."/>
            <person name="Lindquist E.A."/>
            <person name="Lucas S.M."/>
            <person name="Riley R."/>
            <person name="Salamov A.A."/>
            <person name="Hoffmeister D."/>
            <person name="Schwenk D."/>
            <person name="Hadar Y."/>
            <person name="Yarden O."/>
            <person name="de Vries R.P."/>
            <person name="Wiebenga A."/>
            <person name="Stenlid J."/>
            <person name="Eastwood D."/>
            <person name="Grigoriev I.V."/>
            <person name="Berka R.M."/>
            <person name="Blanchette R.A."/>
            <person name="Kersten P."/>
            <person name="Martinez A.T."/>
            <person name="Vicuna R."/>
            <person name="Cullen D."/>
        </authorList>
    </citation>
    <scope>NUCLEOTIDE SEQUENCE [LARGE SCALE GENOMIC DNA]</scope>
    <source>
        <strain evidence="4 5">B</strain>
    </source>
</reference>
<feature type="compositionally biased region" description="Low complexity" evidence="2">
    <location>
        <begin position="14"/>
        <end position="28"/>
    </location>
</feature>
<feature type="domain" description="Nephrocystin 3-like N-terminal" evidence="3">
    <location>
        <begin position="297"/>
        <end position="463"/>
    </location>
</feature>
<feature type="region of interest" description="Disordered" evidence="2">
    <location>
        <begin position="1"/>
        <end position="34"/>
    </location>
</feature>